<dbReference type="SUPFAM" id="SSF54427">
    <property type="entry name" value="NTF2-like"/>
    <property type="match status" value="1"/>
</dbReference>
<feature type="domain" description="SnoaL-like" evidence="1">
    <location>
        <begin position="7"/>
        <end position="109"/>
    </location>
</feature>
<evidence type="ECO:0000313" key="3">
    <source>
        <dbReference type="Proteomes" id="UP000074561"/>
    </source>
</evidence>
<dbReference type="InterPro" id="IPR032710">
    <property type="entry name" value="NTF2-like_dom_sf"/>
</dbReference>
<dbReference type="Proteomes" id="UP000074561">
    <property type="component" value="Chromosome"/>
</dbReference>
<evidence type="ECO:0000313" key="2">
    <source>
        <dbReference type="EMBL" id="AMP06025.1"/>
    </source>
</evidence>
<dbReference type="EMBL" id="CP013234">
    <property type="protein sequence ID" value="AMP06025.1"/>
    <property type="molecule type" value="Genomic_DNA"/>
</dbReference>
<name>A0A127Q850_9BURK</name>
<proteinExistence type="predicted"/>
<dbReference type="KEGG" id="cpra:CPter91_3704"/>
<organism evidence="2 3">
    <name type="scientific">Collimonas pratensis</name>
    <dbReference type="NCBI Taxonomy" id="279113"/>
    <lineage>
        <taxon>Bacteria</taxon>
        <taxon>Pseudomonadati</taxon>
        <taxon>Pseudomonadota</taxon>
        <taxon>Betaproteobacteria</taxon>
        <taxon>Burkholderiales</taxon>
        <taxon>Oxalobacteraceae</taxon>
        <taxon>Collimonas</taxon>
    </lineage>
</organism>
<dbReference type="RefSeq" id="WP_061942295.1">
    <property type="nucleotide sequence ID" value="NZ_CP013234.1"/>
</dbReference>
<dbReference type="AlphaFoldDB" id="A0A127Q850"/>
<protein>
    <recommendedName>
        <fullName evidence="1">SnoaL-like domain-containing protein</fullName>
    </recommendedName>
</protein>
<dbReference type="PANTHER" id="PTHR34003:SF2">
    <property type="entry name" value="SNOAL-LIKE DOMAIN-CONTAINING PROTEIN"/>
    <property type="match status" value="1"/>
</dbReference>
<dbReference type="PATRIC" id="fig|279113.9.peg.3678"/>
<sequence length="122" mass="14127">MPNRERVESFIKLVVQGKYVEAIEEFYTEDASMQENQEPPRKGMPLLVAGEEKALSAVKEIRTLAAKSFLIDGDRVAINWLFEIELPDGRSFRQDEIAYQVWRGDKIAEEQFYYDPGQRKPA</sequence>
<accession>A0A127Q850</accession>
<dbReference type="OrthoDB" id="9809735at2"/>
<reference evidence="2 3" key="1">
    <citation type="submission" date="2015-11" db="EMBL/GenBank/DDBJ databases">
        <title>Exploring the genomic traits of fungus-feeding bacterial genus Collimonas.</title>
        <authorList>
            <person name="Song C."/>
            <person name="Schmidt R."/>
            <person name="de Jager V."/>
            <person name="Krzyzanowska D."/>
            <person name="Jongedijk E."/>
            <person name="Cankar K."/>
            <person name="Beekwilder J."/>
            <person name="van Veen A."/>
            <person name="de Boer W."/>
            <person name="van Veen J.A."/>
            <person name="Garbeva P."/>
        </authorList>
    </citation>
    <scope>NUCLEOTIDE SEQUENCE [LARGE SCALE GENOMIC DNA]</scope>
    <source>
        <strain evidence="2 3">Ter91</strain>
    </source>
</reference>
<dbReference type="InterPro" id="IPR037401">
    <property type="entry name" value="SnoaL-like"/>
</dbReference>
<dbReference type="Pfam" id="PF12680">
    <property type="entry name" value="SnoaL_2"/>
    <property type="match status" value="1"/>
</dbReference>
<dbReference type="PANTHER" id="PTHR34003">
    <property type="entry name" value="BLL2395 PROTEIN"/>
    <property type="match status" value="1"/>
</dbReference>
<gene>
    <name evidence="2" type="ORF">CPter91_3704</name>
</gene>
<dbReference type="STRING" id="279113.CPter91_3704"/>
<dbReference type="Gene3D" id="3.10.450.50">
    <property type="match status" value="1"/>
</dbReference>
<evidence type="ECO:0000259" key="1">
    <source>
        <dbReference type="Pfam" id="PF12680"/>
    </source>
</evidence>